<feature type="compositionally biased region" description="Polar residues" evidence="2">
    <location>
        <begin position="642"/>
        <end position="656"/>
    </location>
</feature>
<feature type="compositionally biased region" description="Low complexity" evidence="2">
    <location>
        <begin position="122"/>
        <end position="145"/>
    </location>
</feature>
<feature type="compositionally biased region" description="Polar residues" evidence="2">
    <location>
        <begin position="537"/>
        <end position="560"/>
    </location>
</feature>
<feature type="compositionally biased region" description="Acidic residues" evidence="2">
    <location>
        <begin position="930"/>
        <end position="947"/>
    </location>
</feature>
<gene>
    <name evidence="3" type="ORF">BCR33DRAFT_42550</name>
</gene>
<protein>
    <submittedName>
        <fullName evidence="3">Uncharacterized protein</fullName>
    </submittedName>
</protein>
<feature type="compositionally biased region" description="Polar residues" evidence="2">
    <location>
        <begin position="875"/>
        <end position="905"/>
    </location>
</feature>
<feature type="region of interest" description="Disordered" evidence="2">
    <location>
        <begin position="193"/>
        <end position="269"/>
    </location>
</feature>
<evidence type="ECO:0000256" key="1">
    <source>
        <dbReference type="SAM" id="Coils"/>
    </source>
</evidence>
<feature type="compositionally biased region" description="Low complexity" evidence="2">
    <location>
        <begin position="217"/>
        <end position="238"/>
    </location>
</feature>
<proteinExistence type="predicted"/>
<keyword evidence="4" id="KW-1185">Reference proteome</keyword>
<feature type="region of interest" description="Disordered" evidence="2">
    <location>
        <begin position="388"/>
        <end position="470"/>
    </location>
</feature>
<feature type="region of interest" description="Disordered" evidence="2">
    <location>
        <begin position="341"/>
        <end position="372"/>
    </location>
</feature>
<feature type="compositionally biased region" description="Low complexity" evidence="2">
    <location>
        <begin position="581"/>
        <end position="591"/>
    </location>
</feature>
<evidence type="ECO:0000313" key="4">
    <source>
        <dbReference type="Proteomes" id="UP000193642"/>
    </source>
</evidence>
<dbReference type="EMBL" id="MCGO01000011">
    <property type="protein sequence ID" value="ORY48725.1"/>
    <property type="molecule type" value="Genomic_DNA"/>
</dbReference>
<organism evidence="3 4">
    <name type="scientific">Rhizoclosmatium globosum</name>
    <dbReference type="NCBI Taxonomy" id="329046"/>
    <lineage>
        <taxon>Eukaryota</taxon>
        <taxon>Fungi</taxon>
        <taxon>Fungi incertae sedis</taxon>
        <taxon>Chytridiomycota</taxon>
        <taxon>Chytridiomycota incertae sedis</taxon>
        <taxon>Chytridiomycetes</taxon>
        <taxon>Chytridiales</taxon>
        <taxon>Chytriomycetaceae</taxon>
        <taxon>Rhizoclosmatium</taxon>
    </lineage>
</organism>
<feature type="region of interest" description="Disordered" evidence="2">
    <location>
        <begin position="840"/>
        <end position="988"/>
    </location>
</feature>
<feature type="compositionally biased region" description="Basic and acidic residues" evidence="2">
    <location>
        <begin position="920"/>
        <end position="929"/>
    </location>
</feature>
<dbReference type="OrthoDB" id="2161164at2759"/>
<feature type="region of interest" description="Disordered" evidence="2">
    <location>
        <begin position="772"/>
        <end position="819"/>
    </location>
</feature>
<feature type="compositionally biased region" description="Polar residues" evidence="2">
    <location>
        <begin position="605"/>
        <end position="618"/>
    </location>
</feature>
<evidence type="ECO:0000256" key="2">
    <source>
        <dbReference type="SAM" id="MobiDB-lite"/>
    </source>
</evidence>
<feature type="compositionally biased region" description="Polar residues" evidence="2">
    <location>
        <begin position="194"/>
        <end position="211"/>
    </location>
</feature>
<feature type="region of interest" description="Disordered" evidence="2">
    <location>
        <begin position="537"/>
        <end position="667"/>
    </location>
</feature>
<feature type="compositionally biased region" description="Low complexity" evidence="2">
    <location>
        <begin position="797"/>
        <end position="819"/>
    </location>
</feature>
<evidence type="ECO:0000313" key="3">
    <source>
        <dbReference type="EMBL" id="ORY48725.1"/>
    </source>
</evidence>
<comment type="caution">
    <text evidence="3">The sequence shown here is derived from an EMBL/GenBank/DDBJ whole genome shotgun (WGS) entry which is preliminary data.</text>
</comment>
<sequence>MDVDSDSGSESGVYAALSSSERIVKGQVSLDYSVLPPSLRSAVPGAPSAVKAAAAAARGRSKSVVVVGEHEHTAHTVHTSQVAPSARRKTVQNINTLKSANDVALNSAECGKKSVAAIEASASSSPSVPQSISASTQSQSIRASTPVNPFKRTSETVAQPAFAENQPANPSVTNRITASSVASSTIGSRVASLRASSIQQQQPSDFSQDYDSPSLPPSATAPLSTTRLSDTSRTRPSTAIQSNTTDKQTKHREPLTLEHLSPTTPNRFLVPIDSEDDVEDAITENVAATSSLGRTSIMPSEEFDGFLDNYDDGHSVAAPEHILDDFDTRHSSDLLFPIEERTSTAQQPRASALKPTVSSSRAIDTSIPESMTESEEYLHNFLARTSANVPSVQKDGSPETPKSPARNRVSFSQDIRESHESDDVRASRSHPVSHTVSTASGAASRPVSTTTAPMISTTAPKPVLKAPKSDPLPSFTQISFSQEFDESTISAGESFGRRVPTSSRPSIFQSGTVTEAESLRMRQSQTIVGPTVAELNQSDEIRVSNTSHESDTTPTAQQPITYHVPSKAPLLGPNVIDTRHSSTIHPSTSTSLAPPPNPFQKRKSAPSTLIASLIQPSKPSSTLQQAPPPPLSPSTGTKHRISFSQSNTKPVSTTSPVIDDPTPLEVPKPRDRLASLFSRDVTDAVEDTTLTGVEQVLVGTASKSKLGEDANALEAKSKSTFTFNDCKFVYSGPGQSGAGELRVGMMQVGGGDEAGKGLGDVGSVVGTMAQFGTASRREDDSLEYTKGPDLTMSDLGVSVASTSGSGQAQQPQQPQQRSTESLNILGFSPRASVTFANPVSQPLQQPKAPTPVLTNPVPYQTNQQKYVPPRDPYFLQQNQPRPTVHTTQPAQNEYTRRQQPQSQSLYRDGGLTSAGFRLRSPPDRRREWIEYDDEEYDISEDYDDEGGERDGSQEVFGDDEAESYEEEVERVEDEKEEEEVEDSFEDESLEEGVRQVFEEVRPTFRRNIPFVKKRAPLSFRPTEAMLKKRHQELDVVNAELVQLSKLLSDKREELKHREYAVAVKEANLQKAQEQMELDVENMLAKRVRARDEYLKKEVESIIYESDAAVAALAKENRRLVSSNKELTVANRRLRDQVKKHTYFSSFLKNLIIW</sequence>
<name>A0A1Y2CQU3_9FUNG</name>
<accession>A0A1Y2CQU3</accession>
<reference evidence="3 4" key="1">
    <citation type="submission" date="2016-07" db="EMBL/GenBank/DDBJ databases">
        <title>Pervasive Adenine N6-methylation of Active Genes in Fungi.</title>
        <authorList>
            <consortium name="DOE Joint Genome Institute"/>
            <person name="Mondo S.J."/>
            <person name="Dannebaum R.O."/>
            <person name="Kuo R.C."/>
            <person name="Labutti K."/>
            <person name="Haridas S."/>
            <person name="Kuo A."/>
            <person name="Salamov A."/>
            <person name="Ahrendt S.R."/>
            <person name="Lipzen A."/>
            <person name="Sullivan W."/>
            <person name="Andreopoulos W.B."/>
            <person name="Clum A."/>
            <person name="Lindquist E."/>
            <person name="Daum C."/>
            <person name="Ramamoorthy G.K."/>
            <person name="Gryganskyi A."/>
            <person name="Culley D."/>
            <person name="Magnuson J.K."/>
            <person name="James T.Y."/>
            <person name="O'Malley M.A."/>
            <person name="Stajich J.E."/>
            <person name="Spatafora J.W."/>
            <person name="Visel A."/>
            <person name="Grigoriev I.V."/>
        </authorList>
    </citation>
    <scope>NUCLEOTIDE SEQUENCE [LARGE SCALE GENOMIC DNA]</scope>
    <source>
        <strain evidence="3 4">JEL800</strain>
    </source>
</reference>
<keyword evidence="1" id="KW-0175">Coiled coil</keyword>
<dbReference type="Proteomes" id="UP000193642">
    <property type="component" value="Unassembled WGS sequence"/>
</dbReference>
<feature type="compositionally biased region" description="Acidic residues" evidence="2">
    <location>
        <begin position="956"/>
        <end position="988"/>
    </location>
</feature>
<dbReference type="AlphaFoldDB" id="A0A1Y2CQU3"/>
<feature type="compositionally biased region" description="Polar residues" evidence="2">
    <location>
        <begin position="356"/>
        <end position="371"/>
    </location>
</feature>
<feature type="compositionally biased region" description="Polar residues" evidence="2">
    <location>
        <begin position="430"/>
        <end position="459"/>
    </location>
</feature>
<feature type="compositionally biased region" description="Basic and acidic residues" evidence="2">
    <location>
        <begin position="247"/>
        <end position="256"/>
    </location>
</feature>
<feature type="coiled-coil region" evidence="1">
    <location>
        <begin position="1033"/>
        <end position="1092"/>
    </location>
</feature>
<feature type="region of interest" description="Disordered" evidence="2">
    <location>
        <begin position="122"/>
        <end position="150"/>
    </location>
</feature>
<feature type="compositionally biased region" description="Basic and acidic residues" evidence="2">
    <location>
        <begin position="414"/>
        <end position="426"/>
    </location>
</feature>